<dbReference type="STRING" id="2316362.A0A4V1Q5D8"/>
<evidence type="ECO:0000313" key="11">
    <source>
        <dbReference type="Proteomes" id="UP000290288"/>
    </source>
</evidence>
<dbReference type="EMBL" id="SDEE01000007">
    <property type="protein sequence ID" value="RXW25238.1"/>
    <property type="molecule type" value="Genomic_DNA"/>
</dbReference>
<dbReference type="PANTHER" id="PTHR12855">
    <property type="entry name" value="DNA METHYLTRANSFERASE 1-ASSOCIATED PROTEIN 1 FAMILY MEMBER"/>
    <property type="match status" value="1"/>
</dbReference>
<dbReference type="InterPro" id="IPR027109">
    <property type="entry name" value="Swc4/Dmap1"/>
</dbReference>
<name>A0A4V1Q5D8_9AGAR</name>
<dbReference type="GO" id="GO:0006281">
    <property type="term" value="P:DNA repair"/>
    <property type="evidence" value="ECO:0007669"/>
    <property type="project" value="InterPro"/>
</dbReference>
<keyword evidence="5" id="KW-0805">Transcription regulation</keyword>
<evidence type="ECO:0000256" key="3">
    <source>
        <dbReference type="ARBA" id="ARBA00019132"/>
    </source>
</evidence>
<organism evidence="10 11">
    <name type="scientific">Candolleomyces aberdarensis</name>
    <dbReference type="NCBI Taxonomy" id="2316362"/>
    <lineage>
        <taxon>Eukaryota</taxon>
        <taxon>Fungi</taxon>
        <taxon>Dikarya</taxon>
        <taxon>Basidiomycota</taxon>
        <taxon>Agaricomycotina</taxon>
        <taxon>Agaricomycetes</taxon>
        <taxon>Agaricomycetidae</taxon>
        <taxon>Agaricales</taxon>
        <taxon>Agaricineae</taxon>
        <taxon>Psathyrellaceae</taxon>
        <taxon>Candolleomyces</taxon>
    </lineage>
</organism>
<comment type="similarity">
    <text evidence="2">Belongs to the SWC4 family.</text>
</comment>
<evidence type="ECO:0000256" key="7">
    <source>
        <dbReference type="ARBA" id="ARBA00023242"/>
    </source>
</evidence>
<sequence>MAASASDIRSALSLPDPSAVAGPSQPKKPAPTTRKPEGISRELYSLIGPSQPSVAAQVAKPRLKQKPRFATGISSATKWELKSFQNSTRKDGLQLKHWVKASDSVDAEYPFAKYNIQNPVYTYSQDEYTRFLDTSNRLATLKDGKGELEKPWTKEWTDYLFKLYHEYDGRWHVIWDRAEFPPEAGFDLEDLKHRYYSVCRKLIRNRPWPGDEAGRSALINSLQFDIEREQMRKRYLVSLESRTADQLAEEEALYLEVRRLEQTERRFKREREDLLRTLAGMDSGLPYLVEDNGVPLGIFSEPRNLNKKRKTIVGQEIDSPLTPSGAGSSVSAIKRPQNTKSAAYDAQHCIIRTELPSSTSATKAAHQPAYIRSSKIPYLKNNSMQSKVLQSFAEMGLSPSRLVMPTKENVAQLEGLLEAVTAMLETKKLLDKADHDIQVSKKQLAMRNGQLEDGEGDGEPGVKTEEAMDVDQTHDETDGNEGRGHSVGTLSESAFDVNLLRGYKCNESLDTEYKAAEAWIEVSQ</sequence>
<comment type="caution">
    <text evidence="10">The sequence shown here is derived from an EMBL/GenBank/DDBJ whole genome shotgun (WGS) entry which is preliminary data.</text>
</comment>
<accession>A0A4V1Q5D8</accession>
<proteinExistence type="inferred from homology"/>
<keyword evidence="6" id="KW-0804">Transcription</keyword>
<feature type="region of interest" description="Disordered" evidence="8">
    <location>
        <begin position="470"/>
        <end position="489"/>
    </location>
</feature>
<keyword evidence="11" id="KW-1185">Reference proteome</keyword>
<evidence type="ECO:0000256" key="1">
    <source>
        <dbReference type="ARBA" id="ARBA00004123"/>
    </source>
</evidence>
<evidence type="ECO:0000256" key="4">
    <source>
        <dbReference type="ARBA" id="ARBA00022853"/>
    </source>
</evidence>
<dbReference type="Pfam" id="PF16282">
    <property type="entry name" value="SANT_DAMP1_like"/>
    <property type="match status" value="1"/>
</dbReference>
<dbReference type="InterPro" id="IPR032563">
    <property type="entry name" value="DAMP1_SANT-like"/>
</dbReference>
<gene>
    <name evidence="10" type="ORF">EST38_g596</name>
</gene>
<dbReference type="PANTHER" id="PTHR12855:SF10">
    <property type="entry name" value="DNA METHYLTRANSFERASE 1-ASSOCIATED PROTEIN 1"/>
    <property type="match status" value="1"/>
</dbReference>
<dbReference type="GO" id="GO:0000122">
    <property type="term" value="P:negative regulation of transcription by RNA polymerase II"/>
    <property type="evidence" value="ECO:0007669"/>
    <property type="project" value="TreeGrafter"/>
</dbReference>
<dbReference type="Proteomes" id="UP000290288">
    <property type="component" value="Unassembled WGS sequence"/>
</dbReference>
<dbReference type="AlphaFoldDB" id="A0A4V1Q5D8"/>
<keyword evidence="4" id="KW-0156">Chromatin regulator</keyword>
<protein>
    <recommendedName>
        <fullName evidence="3">SWR1-complex protein 4</fullName>
    </recommendedName>
</protein>
<evidence type="ECO:0000256" key="8">
    <source>
        <dbReference type="SAM" id="MobiDB-lite"/>
    </source>
</evidence>
<dbReference type="GO" id="GO:0006338">
    <property type="term" value="P:chromatin remodeling"/>
    <property type="evidence" value="ECO:0007669"/>
    <property type="project" value="InterPro"/>
</dbReference>
<evidence type="ECO:0000313" key="10">
    <source>
        <dbReference type="EMBL" id="RXW25238.1"/>
    </source>
</evidence>
<dbReference type="GO" id="GO:0000812">
    <property type="term" value="C:Swr1 complex"/>
    <property type="evidence" value="ECO:0007669"/>
    <property type="project" value="TreeGrafter"/>
</dbReference>
<dbReference type="GO" id="GO:0003714">
    <property type="term" value="F:transcription corepressor activity"/>
    <property type="evidence" value="ECO:0007669"/>
    <property type="project" value="TreeGrafter"/>
</dbReference>
<feature type="domain" description="DAMP1 SANT/Myb-like" evidence="9">
    <location>
        <begin position="109"/>
        <end position="203"/>
    </location>
</feature>
<keyword evidence="7" id="KW-0539">Nucleus</keyword>
<feature type="region of interest" description="Disordered" evidence="8">
    <location>
        <begin position="1"/>
        <end position="41"/>
    </location>
</feature>
<evidence type="ECO:0000256" key="5">
    <source>
        <dbReference type="ARBA" id="ARBA00023015"/>
    </source>
</evidence>
<evidence type="ECO:0000256" key="6">
    <source>
        <dbReference type="ARBA" id="ARBA00023163"/>
    </source>
</evidence>
<evidence type="ECO:0000259" key="9">
    <source>
        <dbReference type="Pfam" id="PF16282"/>
    </source>
</evidence>
<reference evidence="10 11" key="1">
    <citation type="submission" date="2019-01" db="EMBL/GenBank/DDBJ databases">
        <title>Draft genome sequence of Psathyrella aberdarensis IHI B618.</title>
        <authorList>
            <person name="Buettner E."/>
            <person name="Kellner H."/>
        </authorList>
    </citation>
    <scope>NUCLEOTIDE SEQUENCE [LARGE SCALE GENOMIC DNA]</scope>
    <source>
        <strain evidence="10 11">IHI B618</strain>
    </source>
</reference>
<comment type="subcellular location">
    <subcellularLocation>
        <location evidence="1">Nucleus</location>
    </subcellularLocation>
</comment>
<dbReference type="Gene3D" id="1.10.10.60">
    <property type="entry name" value="Homeodomain-like"/>
    <property type="match status" value="1"/>
</dbReference>
<evidence type="ECO:0000256" key="2">
    <source>
        <dbReference type="ARBA" id="ARBA00006918"/>
    </source>
</evidence>
<dbReference type="GO" id="GO:0035267">
    <property type="term" value="C:NuA4 histone acetyltransferase complex"/>
    <property type="evidence" value="ECO:0007669"/>
    <property type="project" value="InterPro"/>
</dbReference>
<feature type="compositionally biased region" description="Basic and acidic residues" evidence="8">
    <location>
        <begin position="470"/>
        <end position="484"/>
    </location>
</feature>
<dbReference type="OrthoDB" id="19740at2759"/>